<gene>
    <name evidence="7" type="primary">Psca</name>
    <name evidence="7" type="ORF">CHATOR_R14141</name>
</gene>
<dbReference type="GO" id="GO:0005886">
    <property type="term" value="C:plasma membrane"/>
    <property type="evidence" value="ECO:0007669"/>
    <property type="project" value="UniProtKB-SubCell"/>
</dbReference>
<keyword evidence="3" id="KW-0732">Signal</keyword>
<dbReference type="InterPro" id="IPR035076">
    <property type="entry name" value="Toxin/TOLIP"/>
</dbReference>
<evidence type="ECO:0000256" key="2">
    <source>
        <dbReference type="ARBA" id="ARBA00022475"/>
    </source>
</evidence>
<comment type="subcellular location">
    <subcellularLocation>
        <location evidence="1">Cell membrane</location>
    </subcellularLocation>
</comment>
<keyword evidence="2" id="KW-1003">Cell membrane</keyword>
<evidence type="ECO:0000256" key="5">
    <source>
        <dbReference type="ARBA" id="ARBA00023180"/>
    </source>
</evidence>
<keyword evidence="4" id="KW-0472">Membrane</keyword>
<dbReference type="Pfam" id="PF00087">
    <property type="entry name" value="Toxin_TOLIP"/>
    <property type="match status" value="1"/>
</dbReference>
<evidence type="ECO:0000256" key="3">
    <source>
        <dbReference type="ARBA" id="ARBA00022729"/>
    </source>
</evidence>
<keyword evidence="8" id="KW-1185">Reference proteome</keyword>
<evidence type="ECO:0000259" key="6">
    <source>
        <dbReference type="SMART" id="SM00134"/>
    </source>
</evidence>
<feature type="non-terminal residue" evidence="7">
    <location>
        <position position="105"/>
    </location>
</feature>
<dbReference type="Proteomes" id="UP000537522">
    <property type="component" value="Unassembled WGS sequence"/>
</dbReference>
<sequence>GSSLKCYSCKSKLNNNDCKKEVTCNEKETSCKTEVIKIIGLFNVISKGCDSSCEADYQDFKVGNRNISCCSSNFCNINAAGSVRSSYGMAAGISASVVWTFLNNR</sequence>
<proteinExistence type="predicted"/>
<evidence type="ECO:0000313" key="8">
    <source>
        <dbReference type="Proteomes" id="UP000537522"/>
    </source>
</evidence>
<dbReference type="SUPFAM" id="SSF57302">
    <property type="entry name" value="Snake toxin-like"/>
    <property type="match status" value="1"/>
</dbReference>
<reference evidence="7 8" key="1">
    <citation type="submission" date="2019-09" db="EMBL/GenBank/DDBJ databases">
        <title>Bird 10,000 Genomes (B10K) Project - Family phase.</title>
        <authorList>
            <person name="Zhang G."/>
        </authorList>
    </citation>
    <scope>NUCLEOTIDE SEQUENCE [LARGE SCALE GENOMIC DNA]</scope>
    <source>
        <strain evidence="7">B10K-DU-011-36</strain>
        <tissue evidence="7">Muscle</tissue>
    </source>
</reference>
<dbReference type="InterPro" id="IPR051110">
    <property type="entry name" value="Ly-6/neurotoxin-like_GPI-ap"/>
</dbReference>
<keyword evidence="5" id="KW-0325">Glycoprotein</keyword>
<evidence type="ECO:0000256" key="4">
    <source>
        <dbReference type="ARBA" id="ARBA00023136"/>
    </source>
</evidence>
<feature type="domain" description="UPAR/Ly6" evidence="6">
    <location>
        <begin position="4"/>
        <end position="90"/>
    </location>
</feature>
<organism evidence="7 8">
    <name type="scientific">Chauna torquata</name>
    <name type="common">Southern screamer</name>
    <dbReference type="NCBI Taxonomy" id="30388"/>
    <lineage>
        <taxon>Eukaryota</taxon>
        <taxon>Metazoa</taxon>
        <taxon>Chordata</taxon>
        <taxon>Craniata</taxon>
        <taxon>Vertebrata</taxon>
        <taxon>Euteleostomi</taxon>
        <taxon>Archelosauria</taxon>
        <taxon>Archosauria</taxon>
        <taxon>Dinosauria</taxon>
        <taxon>Saurischia</taxon>
        <taxon>Theropoda</taxon>
        <taxon>Coelurosauria</taxon>
        <taxon>Aves</taxon>
        <taxon>Neognathae</taxon>
        <taxon>Galloanserae</taxon>
        <taxon>Anseriformes</taxon>
        <taxon>Anhimidae</taxon>
        <taxon>Chauna</taxon>
    </lineage>
</organism>
<evidence type="ECO:0000313" key="7">
    <source>
        <dbReference type="EMBL" id="NXK52315.1"/>
    </source>
</evidence>
<accession>A0A7L0K5N7</accession>
<dbReference type="CDD" id="cd23573">
    <property type="entry name" value="TFP_LU_ECD_PSCA"/>
    <property type="match status" value="1"/>
</dbReference>
<dbReference type="GO" id="GO:0030154">
    <property type="term" value="P:cell differentiation"/>
    <property type="evidence" value="ECO:0007669"/>
    <property type="project" value="UniProtKB-ARBA"/>
</dbReference>
<name>A0A7L0K5N7_CHATO</name>
<evidence type="ECO:0000256" key="1">
    <source>
        <dbReference type="ARBA" id="ARBA00004236"/>
    </source>
</evidence>
<feature type="non-terminal residue" evidence="7">
    <location>
        <position position="1"/>
    </location>
</feature>
<dbReference type="EMBL" id="VXAL01012918">
    <property type="protein sequence ID" value="NXK52315.1"/>
    <property type="molecule type" value="Genomic_DNA"/>
</dbReference>
<dbReference type="AlphaFoldDB" id="A0A7L0K5N7"/>
<dbReference type="PANTHER" id="PTHR16983:SF1">
    <property type="entry name" value="PROSTATE STEM CELL ANTIGEN"/>
    <property type="match status" value="1"/>
</dbReference>
<dbReference type="InterPro" id="IPR045860">
    <property type="entry name" value="Snake_toxin-like_sf"/>
</dbReference>
<dbReference type="InterPro" id="IPR016054">
    <property type="entry name" value="LY6_UPA_recep-like"/>
</dbReference>
<dbReference type="Gene3D" id="2.10.60.10">
    <property type="entry name" value="CD59"/>
    <property type="match status" value="1"/>
</dbReference>
<comment type="caution">
    <text evidence="7">The sequence shown here is derived from an EMBL/GenBank/DDBJ whole genome shotgun (WGS) entry which is preliminary data.</text>
</comment>
<protein>
    <submittedName>
        <fullName evidence="7">PSCA protein</fullName>
    </submittedName>
</protein>
<dbReference type="PANTHER" id="PTHR16983">
    <property type="entry name" value="UPAR/LY6 DOMAIN-CONTAINING PROTEIN"/>
    <property type="match status" value="1"/>
</dbReference>
<dbReference type="FunFam" id="2.10.60.10:FF:000003">
    <property type="entry name" value="lymphocyte antigen 6E isoform X1"/>
    <property type="match status" value="1"/>
</dbReference>
<dbReference type="SMART" id="SM00134">
    <property type="entry name" value="LU"/>
    <property type="match status" value="1"/>
</dbReference>